<reference evidence="1" key="1">
    <citation type="journal article" date="2020" name="Stud. Mycol.">
        <title>101 Dothideomycetes genomes: a test case for predicting lifestyles and emergence of pathogens.</title>
        <authorList>
            <person name="Haridas S."/>
            <person name="Albert R."/>
            <person name="Binder M."/>
            <person name="Bloem J."/>
            <person name="Labutti K."/>
            <person name="Salamov A."/>
            <person name="Andreopoulos B."/>
            <person name="Baker S."/>
            <person name="Barry K."/>
            <person name="Bills G."/>
            <person name="Bluhm B."/>
            <person name="Cannon C."/>
            <person name="Castanera R."/>
            <person name="Culley D."/>
            <person name="Daum C."/>
            <person name="Ezra D."/>
            <person name="Gonzalez J."/>
            <person name="Henrissat B."/>
            <person name="Kuo A."/>
            <person name="Liang C."/>
            <person name="Lipzen A."/>
            <person name="Lutzoni F."/>
            <person name="Magnuson J."/>
            <person name="Mondo S."/>
            <person name="Nolan M."/>
            <person name="Ohm R."/>
            <person name="Pangilinan J."/>
            <person name="Park H.-J."/>
            <person name="Ramirez L."/>
            <person name="Alfaro M."/>
            <person name="Sun H."/>
            <person name="Tritt A."/>
            <person name="Yoshinaga Y."/>
            <person name="Zwiers L.-H."/>
            <person name="Turgeon B."/>
            <person name="Goodwin S."/>
            <person name="Spatafora J."/>
            <person name="Crous P."/>
            <person name="Grigoriev I."/>
        </authorList>
    </citation>
    <scope>NUCLEOTIDE SEQUENCE</scope>
    <source>
        <strain evidence="1">CBS 123094</strain>
    </source>
</reference>
<evidence type="ECO:0008006" key="3">
    <source>
        <dbReference type="Google" id="ProtNLM"/>
    </source>
</evidence>
<dbReference type="Proteomes" id="UP000799779">
    <property type="component" value="Unassembled WGS sequence"/>
</dbReference>
<keyword evidence="2" id="KW-1185">Reference proteome</keyword>
<dbReference type="OrthoDB" id="5314997at2759"/>
<gene>
    <name evidence="1" type="ORF">P154DRAFT_610465</name>
</gene>
<evidence type="ECO:0000313" key="2">
    <source>
        <dbReference type="Proteomes" id="UP000799779"/>
    </source>
</evidence>
<organism evidence="1 2">
    <name type="scientific">Amniculicola lignicola CBS 123094</name>
    <dbReference type="NCBI Taxonomy" id="1392246"/>
    <lineage>
        <taxon>Eukaryota</taxon>
        <taxon>Fungi</taxon>
        <taxon>Dikarya</taxon>
        <taxon>Ascomycota</taxon>
        <taxon>Pezizomycotina</taxon>
        <taxon>Dothideomycetes</taxon>
        <taxon>Pleosporomycetidae</taxon>
        <taxon>Pleosporales</taxon>
        <taxon>Amniculicolaceae</taxon>
        <taxon>Amniculicola</taxon>
    </lineage>
</organism>
<evidence type="ECO:0000313" key="1">
    <source>
        <dbReference type="EMBL" id="KAF2005486.1"/>
    </source>
</evidence>
<proteinExistence type="predicted"/>
<dbReference type="EMBL" id="ML977563">
    <property type="protein sequence ID" value="KAF2005486.1"/>
    <property type="molecule type" value="Genomic_DNA"/>
</dbReference>
<accession>A0A6A5X2H6</accession>
<dbReference type="AlphaFoldDB" id="A0A6A5X2H6"/>
<name>A0A6A5X2H6_9PLEO</name>
<protein>
    <recommendedName>
        <fullName evidence="3">F-box domain-containing protein</fullName>
    </recommendedName>
</protein>
<sequence>MAPFRFLDLPTELRLMIYECMGISVTYAKCEEASAIFIDVAAPTAILHTCKFIHAEASPIIKKTASKVEAQSPNGEYTMPKIILSDDARLSFKPVIPIFSDDAQYDFEPVIPILLHIIGHVDDWQWYARNGDVFSMFWNRQPLYTRNR</sequence>